<feature type="domain" description="SPOR" evidence="3">
    <location>
        <begin position="258"/>
        <end position="334"/>
    </location>
</feature>
<reference evidence="4 5" key="1">
    <citation type="submission" date="2019-08" db="EMBL/GenBank/DDBJ databases">
        <title>Genome of Phaeodactylibacter luteus.</title>
        <authorList>
            <person name="Bowman J.P."/>
        </authorList>
    </citation>
    <scope>NUCLEOTIDE SEQUENCE [LARGE SCALE GENOMIC DNA]</scope>
    <source>
        <strain evidence="4 5">KCTC 42180</strain>
    </source>
</reference>
<keyword evidence="2" id="KW-0812">Transmembrane</keyword>
<feature type="region of interest" description="Disordered" evidence="1">
    <location>
        <begin position="222"/>
        <end position="258"/>
    </location>
</feature>
<dbReference type="AlphaFoldDB" id="A0A5C6RH98"/>
<accession>A0A5C6RH98</accession>
<dbReference type="SUPFAM" id="SSF110997">
    <property type="entry name" value="Sporulation related repeat"/>
    <property type="match status" value="1"/>
</dbReference>
<evidence type="ECO:0000259" key="3">
    <source>
        <dbReference type="PROSITE" id="PS51724"/>
    </source>
</evidence>
<dbReference type="GO" id="GO:0042834">
    <property type="term" value="F:peptidoglycan binding"/>
    <property type="evidence" value="ECO:0007669"/>
    <property type="project" value="InterPro"/>
</dbReference>
<dbReference type="InterPro" id="IPR036680">
    <property type="entry name" value="SPOR-like_sf"/>
</dbReference>
<proteinExistence type="predicted"/>
<dbReference type="InterPro" id="IPR041268">
    <property type="entry name" value="HU-CCDC81_bac_2"/>
</dbReference>
<evidence type="ECO:0000313" key="5">
    <source>
        <dbReference type="Proteomes" id="UP000321580"/>
    </source>
</evidence>
<feature type="transmembrane region" description="Helical" evidence="2">
    <location>
        <begin position="175"/>
        <end position="197"/>
    </location>
</feature>
<sequence length="334" mass="35882">MTTLDTDKIGALIAPLLRKNQTIALPGLGSFQTGYRPAVTDQVQGEVHPPGADVRFNPNLVANDGVLANAAAAQFGLSHSEAEAAVKAYVDGLVSSLERQEIVVLPEVGRLYRDFEKQLQFLPGQTNFSEEAFGLPTLSYSPVVRAEASGKVGPQGAKKAAPVTRKPQQKQQFSNYGLIGIIALAFVVVVFAVYALLFNGGNEAGQAAQALPGEERLNVKPGQVEPQAESGAGGDMEGQMPTEETPPPADATEAPQLPPNEKTYVIVVGVFGNPENVNRLVKQIYDAGYAPYTEKEGGLTRVGIERTYTTEDEIDEALREIRAKFTPDAKIYKW</sequence>
<dbReference type="InterPro" id="IPR040495">
    <property type="entry name" value="HU-CCDC81_bac_1"/>
</dbReference>
<dbReference type="Pfam" id="PF05036">
    <property type="entry name" value="SPOR"/>
    <property type="match status" value="1"/>
</dbReference>
<evidence type="ECO:0000256" key="1">
    <source>
        <dbReference type="SAM" id="MobiDB-lite"/>
    </source>
</evidence>
<dbReference type="RefSeq" id="WP_147169376.1">
    <property type="nucleotide sequence ID" value="NZ_VOOR01000068.1"/>
</dbReference>
<dbReference type="PROSITE" id="PS51724">
    <property type="entry name" value="SPOR"/>
    <property type="match status" value="1"/>
</dbReference>
<dbReference type="EMBL" id="VOOR01000068">
    <property type="protein sequence ID" value="TXB61299.1"/>
    <property type="molecule type" value="Genomic_DNA"/>
</dbReference>
<keyword evidence="5" id="KW-1185">Reference proteome</keyword>
<evidence type="ECO:0000256" key="2">
    <source>
        <dbReference type="SAM" id="Phobius"/>
    </source>
</evidence>
<keyword evidence="2" id="KW-1133">Transmembrane helix</keyword>
<protein>
    <recommendedName>
        <fullName evidence="3">SPOR domain-containing protein</fullName>
    </recommendedName>
</protein>
<gene>
    <name evidence="4" type="ORF">FRY97_19910</name>
</gene>
<keyword evidence="2" id="KW-0472">Membrane</keyword>
<organism evidence="4 5">
    <name type="scientific">Phaeodactylibacter luteus</name>
    <dbReference type="NCBI Taxonomy" id="1564516"/>
    <lineage>
        <taxon>Bacteria</taxon>
        <taxon>Pseudomonadati</taxon>
        <taxon>Bacteroidota</taxon>
        <taxon>Saprospiria</taxon>
        <taxon>Saprospirales</taxon>
        <taxon>Haliscomenobacteraceae</taxon>
        <taxon>Phaeodactylibacter</taxon>
    </lineage>
</organism>
<dbReference type="Gene3D" id="3.30.70.1070">
    <property type="entry name" value="Sporulation related repeat"/>
    <property type="match status" value="1"/>
</dbReference>
<comment type="caution">
    <text evidence="4">The sequence shown here is derived from an EMBL/GenBank/DDBJ whole genome shotgun (WGS) entry which is preliminary data.</text>
</comment>
<name>A0A5C6RH98_9BACT</name>
<dbReference type="Pfam" id="PF18174">
    <property type="entry name" value="HU-CCDC81_bac_1"/>
    <property type="match status" value="1"/>
</dbReference>
<dbReference type="OrthoDB" id="653949at2"/>
<dbReference type="Pfam" id="PF18175">
    <property type="entry name" value="HU-CCDC81_bac_2"/>
    <property type="match status" value="1"/>
</dbReference>
<evidence type="ECO:0000313" key="4">
    <source>
        <dbReference type="EMBL" id="TXB61299.1"/>
    </source>
</evidence>
<dbReference type="Proteomes" id="UP000321580">
    <property type="component" value="Unassembled WGS sequence"/>
</dbReference>
<dbReference type="InterPro" id="IPR007730">
    <property type="entry name" value="SPOR-like_dom"/>
</dbReference>